<dbReference type="InterPro" id="IPR000242">
    <property type="entry name" value="PTP_cat"/>
</dbReference>
<dbReference type="PRINTS" id="PR00700">
    <property type="entry name" value="PRTYPHPHTASE"/>
</dbReference>
<gene>
    <name evidence="4" type="primary">Acey_s0060.g3184</name>
    <name evidence="4" type="ORF">Y032_0060g3184</name>
</gene>
<evidence type="ECO:0000313" key="4">
    <source>
        <dbReference type="EMBL" id="EYC09562.1"/>
    </source>
</evidence>
<feature type="domain" description="Tyrosine specific protein phosphatases" evidence="3">
    <location>
        <begin position="340"/>
        <end position="397"/>
    </location>
</feature>
<protein>
    <recommendedName>
        <fullName evidence="6">Protein-tyrosine phosphatase</fullName>
    </recommendedName>
</protein>
<dbReference type="InterPro" id="IPR000387">
    <property type="entry name" value="Tyr_Pase_dom"/>
</dbReference>
<evidence type="ECO:0000313" key="5">
    <source>
        <dbReference type="Proteomes" id="UP000024635"/>
    </source>
</evidence>
<dbReference type="InterPro" id="IPR052782">
    <property type="entry name" value="Oocyte-zygote_transition_reg"/>
</dbReference>
<dbReference type="Pfam" id="PF00102">
    <property type="entry name" value="Y_phosphatase"/>
    <property type="match status" value="1"/>
</dbReference>
<accession>A0A016U429</accession>
<evidence type="ECO:0000259" key="2">
    <source>
        <dbReference type="PROSITE" id="PS50055"/>
    </source>
</evidence>
<dbReference type="SMART" id="SM00404">
    <property type="entry name" value="PTPc_motif"/>
    <property type="match status" value="1"/>
</dbReference>
<dbReference type="SUPFAM" id="SSF52799">
    <property type="entry name" value="(Phosphotyrosine protein) phosphatases II"/>
    <property type="match status" value="1"/>
</dbReference>
<dbReference type="GO" id="GO:0004725">
    <property type="term" value="F:protein tyrosine phosphatase activity"/>
    <property type="evidence" value="ECO:0007669"/>
    <property type="project" value="InterPro"/>
</dbReference>
<dbReference type="OrthoDB" id="8815311at2759"/>
<dbReference type="PROSITE" id="PS50056">
    <property type="entry name" value="TYR_PHOSPHATASE_2"/>
    <property type="match status" value="1"/>
</dbReference>
<evidence type="ECO:0008006" key="6">
    <source>
        <dbReference type="Google" id="ProtNLM"/>
    </source>
</evidence>
<dbReference type="PANTHER" id="PTHR46163:SF5">
    <property type="entry name" value="TYROSINE-PROTEIN PHOSPHATASE"/>
    <property type="match status" value="1"/>
</dbReference>
<sequence length="435" mass="50003">MLDVKKNTPRGASPGSADDHQSVPVLKKKKSAILARKRGSKDKRKKKRRTLLARLTFEETSPPKEEFILLHIWSKIWRVNIPLLSKLHFWKGDIIWAKINLSEAFILFAPSAEPSSDAKTAALPRGRADKRAQVSVFVQTTFQKGVRGLIEEFRSMKRFNDLTQMKEFVAQNATGRNRYKDVGCLDNRRVILKIGKVSYIHANYVSTPNHPKRFICTQAPLPKTCADFWHMVVQEKSEAILMLCNFVEQNVSKCAEYFPTSAGSNLYFDGVRVVCKKQDYFDFPIDTKVQVRMTHLDVQVPGQPLHSCIHYHWLDWPDRGVPEADLAPIALLSRLKSCCGPIIVHCSAGIGRTGSIVLLQHAMELIHRPAPILEMRGYLLDLRKERNNSVQTEHQYLYVHQVLLQYFKRAKYLDESTYPYLEDFTKEYRNATRGF</sequence>
<dbReference type="PANTHER" id="PTHR46163">
    <property type="entry name" value="TYROSINE-PROTEIN PHOSPHATASE-RELATED"/>
    <property type="match status" value="1"/>
</dbReference>
<feature type="domain" description="Tyrosine-protein phosphatase" evidence="2">
    <location>
        <begin position="149"/>
        <end position="406"/>
    </location>
</feature>
<reference evidence="5" key="1">
    <citation type="journal article" date="2015" name="Nat. Genet.">
        <title>The genome and transcriptome of the zoonotic hookworm Ancylostoma ceylanicum identify infection-specific gene families.</title>
        <authorList>
            <person name="Schwarz E.M."/>
            <person name="Hu Y."/>
            <person name="Antoshechkin I."/>
            <person name="Miller M.M."/>
            <person name="Sternberg P.W."/>
            <person name="Aroian R.V."/>
        </authorList>
    </citation>
    <scope>NUCLEOTIDE SEQUENCE</scope>
    <source>
        <strain evidence="5">HY135</strain>
    </source>
</reference>
<dbReference type="InterPro" id="IPR003595">
    <property type="entry name" value="Tyr_Pase_cat"/>
</dbReference>
<name>A0A016U429_9BILA</name>
<evidence type="ECO:0000256" key="1">
    <source>
        <dbReference type="SAM" id="MobiDB-lite"/>
    </source>
</evidence>
<feature type="region of interest" description="Disordered" evidence="1">
    <location>
        <begin position="1"/>
        <end position="47"/>
    </location>
</feature>
<dbReference type="InterPro" id="IPR029021">
    <property type="entry name" value="Prot-tyrosine_phosphatase-like"/>
</dbReference>
<dbReference type="EMBL" id="JARK01001396">
    <property type="protein sequence ID" value="EYC09562.1"/>
    <property type="molecule type" value="Genomic_DNA"/>
</dbReference>
<dbReference type="InterPro" id="IPR016130">
    <property type="entry name" value="Tyr_Pase_AS"/>
</dbReference>
<evidence type="ECO:0000259" key="3">
    <source>
        <dbReference type="PROSITE" id="PS50056"/>
    </source>
</evidence>
<organism evidence="4 5">
    <name type="scientific">Ancylostoma ceylanicum</name>
    <dbReference type="NCBI Taxonomy" id="53326"/>
    <lineage>
        <taxon>Eukaryota</taxon>
        <taxon>Metazoa</taxon>
        <taxon>Ecdysozoa</taxon>
        <taxon>Nematoda</taxon>
        <taxon>Chromadorea</taxon>
        <taxon>Rhabditida</taxon>
        <taxon>Rhabditina</taxon>
        <taxon>Rhabditomorpha</taxon>
        <taxon>Strongyloidea</taxon>
        <taxon>Ancylostomatidae</taxon>
        <taxon>Ancylostomatinae</taxon>
        <taxon>Ancylostoma</taxon>
    </lineage>
</organism>
<comment type="caution">
    <text evidence="4">The sequence shown here is derived from an EMBL/GenBank/DDBJ whole genome shotgun (WGS) entry which is preliminary data.</text>
</comment>
<feature type="compositionally biased region" description="Basic residues" evidence="1">
    <location>
        <begin position="26"/>
        <end position="47"/>
    </location>
</feature>
<dbReference type="Gene3D" id="3.90.190.10">
    <property type="entry name" value="Protein tyrosine phosphatase superfamily"/>
    <property type="match status" value="1"/>
</dbReference>
<dbReference type="SMART" id="SM00194">
    <property type="entry name" value="PTPc"/>
    <property type="match status" value="1"/>
</dbReference>
<dbReference type="STRING" id="53326.A0A016U429"/>
<dbReference type="AlphaFoldDB" id="A0A016U429"/>
<dbReference type="CDD" id="cd00047">
    <property type="entry name" value="PTPc"/>
    <property type="match status" value="1"/>
</dbReference>
<keyword evidence="5" id="KW-1185">Reference proteome</keyword>
<dbReference type="Proteomes" id="UP000024635">
    <property type="component" value="Unassembled WGS sequence"/>
</dbReference>
<dbReference type="PROSITE" id="PS00383">
    <property type="entry name" value="TYR_PHOSPHATASE_1"/>
    <property type="match status" value="1"/>
</dbReference>
<proteinExistence type="predicted"/>
<dbReference type="PROSITE" id="PS50055">
    <property type="entry name" value="TYR_PHOSPHATASE_PTP"/>
    <property type="match status" value="1"/>
</dbReference>